<dbReference type="RefSeq" id="WP_002587197.1">
    <property type="nucleotide sequence ID" value="NZ_KB851005.1"/>
</dbReference>
<gene>
    <name evidence="1" type="ORF">HMPREF1090_05791</name>
</gene>
<protein>
    <recommendedName>
        <fullName evidence="3">Metallo-beta-lactamase domain-containing protein</fullName>
    </recommendedName>
</protein>
<proteinExistence type="predicted"/>
<evidence type="ECO:0000313" key="2">
    <source>
        <dbReference type="Proteomes" id="UP000013085"/>
    </source>
</evidence>
<dbReference type="HOGENOM" id="CLU_1088613_0_0_9"/>
<dbReference type="InterPro" id="IPR036866">
    <property type="entry name" value="RibonucZ/Hydroxyglut_hydro"/>
</dbReference>
<dbReference type="EMBL" id="AGYR01000084">
    <property type="protein sequence ID" value="ENZ05142.1"/>
    <property type="molecule type" value="Genomic_DNA"/>
</dbReference>
<organism evidence="1 2">
    <name type="scientific">[Clostridium] clostridioforme 90A8</name>
    <dbReference type="NCBI Taxonomy" id="999408"/>
    <lineage>
        <taxon>Bacteria</taxon>
        <taxon>Bacillati</taxon>
        <taxon>Bacillota</taxon>
        <taxon>Clostridia</taxon>
        <taxon>Lachnospirales</taxon>
        <taxon>Lachnospiraceae</taxon>
        <taxon>Enterocloster</taxon>
    </lineage>
</organism>
<accession>A0A0E2H1H5</accession>
<dbReference type="Gene3D" id="3.60.15.10">
    <property type="entry name" value="Ribonuclease Z/Hydroxyacylglutathione hydrolase-like"/>
    <property type="match status" value="1"/>
</dbReference>
<dbReference type="PATRIC" id="fig|999408.3.peg.6204"/>
<dbReference type="Proteomes" id="UP000013085">
    <property type="component" value="Unassembled WGS sequence"/>
</dbReference>
<evidence type="ECO:0008006" key="3">
    <source>
        <dbReference type="Google" id="ProtNLM"/>
    </source>
</evidence>
<sequence>MLHIKLFPAEYGDCIILSIGKESQYNILIDGGLSKTYHKYIKAEIQHIKELGQKIGLMVCTHMDNDHICGLIQVLKGTNFNFIENVWYNGFLQIVNSRFYSQKENIFTEKDNKILDEIISQGMLLDVDQEVGINEGMSLGVLIEERRIPLNSAARGQAICSELVKNKYEIAPSIFITILGPSKDNIIELEEYWKKEMVSRNYMFRVSDKRRLTEAFEYQIERIKAIYANECFKISENEDLMKYIGGLTERDIMVS</sequence>
<name>A0A0E2H1H5_9FIRM</name>
<comment type="caution">
    <text evidence="1">The sequence shown here is derived from an EMBL/GenBank/DDBJ whole genome shotgun (WGS) entry which is preliminary data.</text>
</comment>
<dbReference type="SUPFAM" id="SSF56281">
    <property type="entry name" value="Metallo-hydrolase/oxidoreductase"/>
    <property type="match status" value="1"/>
</dbReference>
<reference evidence="1 2" key="1">
    <citation type="submission" date="2013-01" db="EMBL/GenBank/DDBJ databases">
        <title>The Genome Sequence of Clostridium clostridioforme 90A8.</title>
        <authorList>
            <consortium name="The Broad Institute Genome Sequencing Platform"/>
            <person name="Earl A."/>
            <person name="Ward D."/>
            <person name="Feldgarden M."/>
            <person name="Gevers D."/>
            <person name="Courvalin P."/>
            <person name="Lambert T."/>
            <person name="Walker B."/>
            <person name="Young S.K."/>
            <person name="Zeng Q."/>
            <person name="Gargeya S."/>
            <person name="Fitzgerald M."/>
            <person name="Haas B."/>
            <person name="Abouelleil A."/>
            <person name="Alvarado L."/>
            <person name="Arachchi H.M."/>
            <person name="Berlin A.M."/>
            <person name="Chapman S.B."/>
            <person name="Dewar J."/>
            <person name="Goldberg J."/>
            <person name="Griggs A."/>
            <person name="Gujja S."/>
            <person name="Hansen M."/>
            <person name="Howarth C."/>
            <person name="Imamovic A."/>
            <person name="Larimer J."/>
            <person name="McCowan C."/>
            <person name="Murphy C."/>
            <person name="Neiman D."/>
            <person name="Pearson M."/>
            <person name="Priest M."/>
            <person name="Roberts A."/>
            <person name="Saif S."/>
            <person name="Shea T."/>
            <person name="Sisk P."/>
            <person name="Sykes S."/>
            <person name="Wortman J."/>
            <person name="Nusbaum C."/>
            <person name="Birren B."/>
        </authorList>
    </citation>
    <scope>NUCLEOTIDE SEQUENCE [LARGE SCALE GENOMIC DNA]</scope>
    <source>
        <strain evidence="1 2">90A8</strain>
    </source>
</reference>
<dbReference type="AlphaFoldDB" id="A0A0E2H1H5"/>
<evidence type="ECO:0000313" key="1">
    <source>
        <dbReference type="EMBL" id="ENZ05142.1"/>
    </source>
</evidence>